<evidence type="ECO:0000256" key="2">
    <source>
        <dbReference type="SAM" id="Phobius"/>
    </source>
</evidence>
<keyword evidence="2" id="KW-0472">Membrane</keyword>
<keyword evidence="2" id="KW-1133">Transmembrane helix</keyword>
<protein>
    <submittedName>
        <fullName evidence="3">Membrane protein</fullName>
    </submittedName>
</protein>
<accession>A0AA95B9Q2</accession>
<evidence type="ECO:0000313" key="3">
    <source>
        <dbReference type="EMBL" id="UDL14629.1"/>
    </source>
</evidence>
<sequence>MNREPLAIRAAIVAAATAILHVLVILGVFPIDHDAENAIALAIDLIGTAVLVIWTRGKVTPTAAPVLTPAQAKAVTINDGPRHRAAEEPAEESVVG</sequence>
<name>A0AA95B9Q2_9CAUD</name>
<gene>
    <name evidence="3" type="primary">23</name>
    <name evidence="3" type="ORF">SEA_KEALII_23</name>
</gene>
<organism evidence="3 4">
    <name type="scientific">Arthrobacter phage KeAlii</name>
    <dbReference type="NCBI Taxonomy" id="2885973"/>
    <lineage>
        <taxon>Viruses</taxon>
        <taxon>Duplodnaviria</taxon>
        <taxon>Heunggongvirae</taxon>
        <taxon>Uroviricota</taxon>
        <taxon>Caudoviricetes</taxon>
        <taxon>Casidaviridae</taxon>
        <taxon>Manhattanvirus</taxon>
        <taxon>Manhattanvirus kealii</taxon>
    </lineage>
</organism>
<feature type="transmembrane region" description="Helical" evidence="2">
    <location>
        <begin position="7"/>
        <end position="31"/>
    </location>
</feature>
<dbReference type="RefSeq" id="YP_010678140.1">
    <property type="nucleotide sequence ID" value="NC_071031.1"/>
</dbReference>
<evidence type="ECO:0000313" key="4">
    <source>
        <dbReference type="Proteomes" id="UP000827862"/>
    </source>
</evidence>
<evidence type="ECO:0000256" key="1">
    <source>
        <dbReference type="SAM" id="MobiDB-lite"/>
    </source>
</evidence>
<dbReference type="EMBL" id="OK040777">
    <property type="protein sequence ID" value="UDL14629.1"/>
    <property type="molecule type" value="Genomic_DNA"/>
</dbReference>
<keyword evidence="2" id="KW-0812">Transmembrane</keyword>
<dbReference type="KEGG" id="vg:77954531"/>
<keyword evidence="4" id="KW-1185">Reference proteome</keyword>
<dbReference type="GeneID" id="77954531"/>
<dbReference type="Proteomes" id="UP000827862">
    <property type="component" value="Segment"/>
</dbReference>
<proteinExistence type="predicted"/>
<reference evidence="3" key="1">
    <citation type="submission" date="2024-06" db="EMBL/GenBank/DDBJ databases">
        <authorList>
            <person name="Valenzuela N."/>
            <person name="Pablo J."/>
            <person name="Strother B."/>
            <person name="Cravalho Y."/>
            <person name="Barto Z."/>
            <person name="Kane C."/>
            <person name="Chong R.A."/>
            <person name="Kawasaki K."/>
            <person name="Cruz S."/>
            <person name="Porter M.L."/>
            <person name="Pearce R."/>
            <person name="Hohenstein G."/>
            <person name="Li K."/>
            <person name="Kaniho J."/>
            <person name="Sadones M."/>
            <person name="Hamlin F."/>
            <person name="Daniels M."/>
            <person name="McKee K."/>
            <person name="Furlong K.P."/>
            <person name="Rudner A.D."/>
            <person name="Beyer A.R."/>
            <person name="Edgington N.P."/>
            <person name="Freise A.C."/>
            <person name="Garcia Costas A.M."/>
            <person name="Gibb B.P."/>
            <person name="Klyczek K.K."/>
            <person name="Swerdlow S.J."/>
            <person name="Garlena R.A."/>
            <person name="Russell D.A."/>
            <person name="Jacobs-Sera D."/>
            <person name="Hatfull G.F."/>
        </authorList>
    </citation>
    <scope>NUCLEOTIDE SEQUENCE</scope>
</reference>
<feature type="region of interest" description="Disordered" evidence="1">
    <location>
        <begin position="77"/>
        <end position="96"/>
    </location>
</feature>
<feature type="transmembrane region" description="Helical" evidence="2">
    <location>
        <begin position="37"/>
        <end position="54"/>
    </location>
</feature>